<evidence type="ECO:0000313" key="9">
    <source>
        <dbReference type="EMBL" id="SDU66945.1"/>
    </source>
</evidence>
<feature type="transmembrane region" description="Helical" evidence="6">
    <location>
        <begin position="7"/>
        <end position="25"/>
    </location>
</feature>
<dbReference type="EMBL" id="LT629791">
    <property type="protein sequence ID" value="SDU66945.1"/>
    <property type="molecule type" value="Genomic_DNA"/>
</dbReference>
<gene>
    <name evidence="9" type="ORF">SAMN04488563_3729</name>
</gene>
<evidence type="ECO:0000256" key="5">
    <source>
        <dbReference type="ARBA" id="ARBA00023136"/>
    </source>
</evidence>
<dbReference type="OrthoDB" id="7596142at2"/>
<dbReference type="InterPro" id="IPR018649">
    <property type="entry name" value="SHOCT"/>
</dbReference>
<keyword evidence="10" id="KW-1185">Reference proteome</keyword>
<dbReference type="Proteomes" id="UP000182977">
    <property type="component" value="Chromosome I"/>
</dbReference>
<evidence type="ECO:0000256" key="2">
    <source>
        <dbReference type="ARBA" id="ARBA00022475"/>
    </source>
</evidence>
<evidence type="ECO:0000313" key="10">
    <source>
        <dbReference type="Proteomes" id="UP000182977"/>
    </source>
</evidence>
<sequence>MDDYPLLNLFLTMLWFFLFVAWIWLLVTLLTDVFRSQDLSGWTKALWTIFILVLPLFGALIYLIVRGSGMTERMAADYQRRDEAFREYVREAAATDGNSGAGGAGASPSTADELAKLARLRDDGVLTPEEFSAQKSRLLTPVP</sequence>
<evidence type="ECO:0000256" key="4">
    <source>
        <dbReference type="ARBA" id="ARBA00022989"/>
    </source>
</evidence>
<evidence type="ECO:0000256" key="3">
    <source>
        <dbReference type="ARBA" id="ARBA00022692"/>
    </source>
</evidence>
<dbReference type="AlphaFoldDB" id="A0A1H2KF59"/>
<accession>A0A1H2KF59</accession>
<evidence type="ECO:0000256" key="1">
    <source>
        <dbReference type="ARBA" id="ARBA00004651"/>
    </source>
</evidence>
<evidence type="ECO:0000259" key="8">
    <source>
        <dbReference type="Pfam" id="PF13396"/>
    </source>
</evidence>
<keyword evidence="5 6" id="KW-0472">Membrane</keyword>
<keyword evidence="3 6" id="KW-0812">Transmembrane</keyword>
<comment type="subcellular location">
    <subcellularLocation>
        <location evidence="1">Cell membrane</location>
        <topology evidence="1">Multi-pass membrane protein</topology>
    </subcellularLocation>
</comment>
<dbReference type="RefSeq" id="WP_046773027.1">
    <property type="nucleotide sequence ID" value="NZ_LBMC01000096.1"/>
</dbReference>
<proteinExistence type="predicted"/>
<name>A0A1H2KF59_9ACTN</name>
<feature type="domain" description="SHOCT" evidence="7">
    <location>
        <begin position="112"/>
        <end position="139"/>
    </location>
</feature>
<dbReference type="STRING" id="419479.SAMN04488563_3729"/>
<evidence type="ECO:0000256" key="6">
    <source>
        <dbReference type="SAM" id="Phobius"/>
    </source>
</evidence>
<dbReference type="GO" id="GO:0005886">
    <property type="term" value="C:plasma membrane"/>
    <property type="evidence" value="ECO:0007669"/>
    <property type="project" value="UniProtKB-SubCell"/>
</dbReference>
<dbReference type="InterPro" id="IPR027379">
    <property type="entry name" value="CLS_N"/>
</dbReference>
<reference evidence="10" key="1">
    <citation type="submission" date="2016-10" db="EMBL/GenBank/DDBJ databases">
        <authorList>
            <person name="Varghese N."/>
            <person name="Submissions S."/>
        </authorList>
    </citation>
    <scope>NUCLEOTIDE SEQUENCE [LARGE SCALE GENOMIC DNA]</scope>
    <source>
        <strain evidence="10">DSM 45079</strain>
    </source>
</reference>
<dbReference type="Pfam" id="PF09851">
    <property type="entry name" value="SHOCT"/>
    <property type="match status" value="1"/>
</dbReference>
<evidence type="ECO:0000259" key="7">
    <source>
        <dbReference type="Pfam" id="PF09851"/>
    </source>
</evidence>
<keyword evidence="4 6" id="KW-1133">Transmembrane helix</keyword>
<protein>
    <submittedName>
        <fullName evidence="9">Phospholipase_D-nuclease N-terminal</fullName>
    </submittedName>
</protein>
<organism evidence="9 10">
    <name type="scientific">Jiangella alkaliphila</name>
    <dbReference type="NCBI Taxonomy" id="419479"/>
    <lineage>
        <taxon>Bacteria</taxon>
        <taxon>Bacillati</taxon>
        <taxon>Actinomycetota</taxon>
        <taxon>Actinomycetes</taxon>
        <taxon>Jiangellales</taxon>
        <taxon>Jiangellaceae</taxon>
        <taxon>Jiangella</taxon>
    </lineage>
</organism>
<keyword evidence="2" id="KW-1003">Cell membrane</keyword>
<feature type="domain" description="Cardiolipin synthase N-terminal" evidence="8">
    <location>
        <begin position="20"/>
        <end position="66"/>
    </location>
</feature>
<feature type="transmembrane region" description="Helical" evidence="6">
    <location>
        <begin position="45"/>
        <end position="65"/>
    </location>
</feature>
<dbReference type="Pfam" id="PF13396">
    <property type="entry name" value="PLDc_N"/>
    <property type="match status" value="1"/>
</dbReference>